<evidence type="ECO:0008006" key="4">
    <source>
        <dbReference type="Google" id="ProtNLM"/>
    </source>
</evidence>
<organism evidence="2 3">
    <name type="scientific">Pseudo-nitzschia multistriata</name>
    <dbReference type="NCBI Taxonomy" id="183589"/>
    <lineage>
        <taxon>Eukaryota</taxon>
        <taxon>Sar</taxon>
        <taxon>Stramenopiles</taxon>
        <taxon>Ochrophyta</taxon>
        <taxon>Bacillariophyta</taxon>
        <taxon>Bacillariophyceae</taxon>
        <taxon>Bacillariophycidae</taxon>
        <taxon>Bacillariales</taxon>
        <taxon>Bacillariaceae</taxon>
        <taxon>Pseudo-nitzschia</taxon>
    </lineage>
</organism>
<evidence type="ECO:0000313" key="2">
    <source>
        <dbReference type="EMBL" id="VEU43241.1"/>
    </source>
</evidence>
<proteinExistence type="predicted"/>
<dbReference type="AlphaFoldDB" id="A0A448ZMH8"/>
<evidence type="ECO:0000256" key="1">
    <source>
        <dbReference type="SAM" id="MobiDB-lite"/>
    </source>
</evidence>
<dbReference type="GO" id="GO:0005643">
    <property type="term" value="C:nuclear pore"/>
    <property type="evidence" value="ECO:0007669"/>
    <property type="project" value="InterPro"/>
</dbReference>
<dbReference type="GO" id="GO:0006406">
    <property type="term" value="P:mRNA export from nucleus"/>
    <property type="evidence" value="ECO:0007669"/>
    <property type="project" value="InterPro"/>
</dbReference>
<accession>A0A448ZMH8</accession>
<dbReference type="Gene3D" id="1.10.246.140">
    <property type="match status" value="1"/>
</dbReference>
<sequence length="118" mass="13314">MTELNKKSKPVKLTPTERKERNAMLQKLQDSGDFDRLKKSVYARLVLHPDGEAWMEGIREQTRSALQRSNGGTESIEELTLDELSAAIVAGSSGIPAAIEEDCLSRIKNLYRARDQRR</sequence>
<dbReference type="Pfam" id="PF10163">
    <property type="entry name" value="EnY2"/>
    <property type="match status" value="1"/>
</dbReference>
<protein>
    <recommendedName>
        <fullName evidence="4">Enhancer of yellow 2 transcription factor homolog</fullName>
    </recommendedName>
</protein>
<dbReference type="InterPro" id="IPR018783">
    <property type="entry name" value="TF_ENY2"/>
</dbReference>
<dbReference type="Proteomes" id="UP000291116">
    <property type="component" value="Unassembled WGS sequence"/>
</dbReference>
<reference evidence="2 3" key="1">
    <citation type="submission" date="2019-01" db="EMBL/GenBank/DDBJ databases">
        <authorList>
            <person name="Ferrante I. M."/>
        </authorList>
    </citation>
    <scope>NUCLEOTIDE SEQUENCE [LARGE SCALE GENOMIC DNA]</scope>
    <source>
        <strain evidence="2 3">B856</strain>
    </source>
</reference>
<feature type="region of interest" description="Disordered" evidence="1">
    <location>
        <begin position="1"/>
        <end position="20"/>
    </location>
</feature>
<keyword evidence="3" id="KW-1185">Reference proteome</keyword>
<gene>
    <name evidence="2" type="ORF">PSNMU_V1.4_AUG-EV-PASAV3_0102900</name>
</gene>
<dbReference type="OrthoDB" id="51722at2759"/>
<evidence type="ECO:0000313" key="3">
    <source>
        <dbReference type="Proteomes" id="UP000291116"/>
    </source>
</evidence>
<dbReference type="GO" id="GO:0003713">
    <property type="term" value="F:transcription coactivator activity"/>
    <property type="evidence" value="ECO:0007669"/>
    <property type="project" value="InterPro"/>
</dbReference>
<dbReference type="GO" id="GO:0000124">
    <property type="term" value="C:SAGA complex"/>
    <property type="evidence" value="ECO:0007669"/>
    <property type="project" value="InterPro"/>
</dbReference>
<name>A0A448ZMH8_9STRA</name>
<dbReference type="EMBL" id="CAACVS010000531">
    <property type="protein sequence ID" value="VEU43241.1"/>
    <property type="molecule type" value="Genomic_DNA"/>
</dbReference>
<dbReference type="InterPro" id="IPR038212">
    <property type="entry name" value="TF_EnY2_sf"/>
</dbReference>